<dbReference type="EMBL" id="SCKG01000003">
    <property type="protein sequence ID" value="TDH15211.1"/>
    <property type="molecule type" value="Genomic_DNA"/>
</dbReference>
<keyword evidence="3" id="KW-1185">Reference proteome</keyword>
<proteinExistence type="predicted"/>
<gene>
    <name evidence="2" type="ORF">EPR50_G00028860</name>
</gene>
<comment type="caution">
    <text evidence="2">The sequence shown here is derived from an EMBL/GenBank/DDBJ whole genome shotgun (WGS) entry which is preliminary data.</text>
</comment>
<accession>A0A484DID2</accession>
<organism evidence="2 3">
    <name type="scientific">Perca flavescens</name>
    <name type="common">American yellow perch</name>
    <name type="synonym">Morone flavescens</name>
    <dbReference type="NCBI Taxonomy" id="8167"/>
    <lineage>
        <taxon>Eukaryota</taxon>
        <taxon>Metazoa</taxon>
        <taxon>Chordata</taxon>
        <taxon>Craniata</taxon>
        <taxon>Vertebrata</taxon>
        <taxon>Euteleostomi</taxon>
        <taxon>Actinopterygii</taxon>
        <taxon>Neopterygii</taxon>
        <taxon>Teleostei</taxon>
        <taxon>Neoteleostei</taxon>
        <taxon>Acanthomorphata</taxon>
        <taxon>Eupercaria</taxon>
        <taxon>Perciformes</taxon>
        <taxon>Percoidei</taxon>
        <taxon>Percidae</taxon>
        <taxon>Percinae</taxon>
        <taxon>Perca</taxon>
    </lineage>
</organism>
<protein>
    <submittedName>
        <fullName evidence="2">Uncharacterized protein</fullName>
    </submittedName>
</protein>
<evidence type="ECO:0000256" key="1">
    <source>
        <dbReference type="SAM" id="MobiDB-lite"/>
    </source>
</evidence>
<sequence>MQQRQYGCRMNQNHQHHHRCQENKQENTRRITQIVIKLLPSITNRIPVLIAPTIILPLCLPSPASPSSPWSVPRHRDDKSIAERLGTSTVNFKN</sequence>
<feature type="region of interest" description="Disordered" evidence="1">
    <location>
        <begin position="1"/>
        <end position="26"/>
    </location>
</feature>
<name>A0A484DID2_PERFV</name>
<feature type="compositionally biased region" description="Polar residues" evidence="1">
    <location>
        <begin position="1"/>
        <end position="13"/>
    </location>
</feature>
<evidence type="ECO:0000313" key="2">
    <source>
        <dbReference type="EMBL" id="TDH15211.1"/>
    </source>
</evidence>
<feature type="region of interest" description="Disordered" evidence="1">
    <location>
        <begin position="64"/>
        <end position="94"/>
    </location>
</feature>
<dbReference type="Proteomes" id="UP000295070">
    <property type="component" value="Chromosome 3"/>
</dbReference>
<evidence type="ECO:0000313" key="3">
    <source>
        <dbReference type="Proteomes" id="UP000295070"/>
    </source>
</evidence>
<reference evidence="2 3" key="1">
    <citation type="submission" date="2019-01" db="EMBL/GenBank/DDBJ databases">
        <title>A chromosome-scale genome assembly of the yellow perch, Perca flavescens.</title>
        <authorList>
            <person name="Feron R."/>
            <person name="Morvezen R."/>
            <person name="Bestin A."/>
            <person name="Haffray P."/>
            <person name="Klopp C."/>
            <person name="Zahm M."/>
            <person name="Cabau C."/>
            <person name="Roques C."/>
            <person name="Donnadieu C."/>
            <person name="Bouchez O."/>
            <person name="Christie M."/>
            <person name="Larson W."/>
            <person name="Guiguen Y."/>
        </authorList>
    </citation>
    <scope>NUCLEOTIDE SEQUENCE [LARGE SCALE GENOMIC DNA]</scope>
    <source>
        <strain evidence="2">YP-PL-M2</strain>
        <tissue evidence="2">Blood</tissue>
    </source>
</reference>
<dbReference type="AlphaFoldDB" id="A0A484DID2"/>